<protein>
    <submittedName>
        <fullName evidence="2">VOC family protein</fullName>
    </submittedName>
</protein>
<dbReference type="AlphaFoldDB" id="A0A9D1VW35"/>
<feature type="domain" description="VOC" evidence="1">
    <location>
        <begin position="10"/>
        <end position="118"/>
    </location>
</feature>
<dbReference type="PROSITE" id="PS51819">
    <property type="entry name" value="VOC"/>
    <property type="match status" value="1"/>
</dbReference>
<reference evidence="2" key="2">
    <citation type="submission" date="2021-04" db="EMBL/GenBank/DDBJ databases">
        <authorList>
            <person name="Gilroy R."/>
        </authorList>
    </citation>
    <scope>NUCLEOTIDE SEQUENCE</scope>
    <source>
        <strain evidence="2">ChiSjej5B23-15282</strain>
    </source>
</reference>
<reference evidence="2" key="1">
    <citation type="journal article" date="2021" name="PeerJ">
        <title>Extensive microbial diversity within the chicken gut microbiome revealed by metagenomics and culture.</title>
        <authorList>
            <person name="Gilroy R."/>
            <person name="Ravi A."/>
            <person name="Getino M."/>
            <person name="Pursley I."/>
            <person name="Horton D.L."/>
            <person name="Alikhan N.F."/>
            <person name="Baker D."/>
            <person name="Gharbi K."/>
            <person name="Hall N."/>
            <person name="Watson M."/>
            <person name="Adriaenssens E.M."/>
            <person name="Foster-Nyarko E."/>
            <person name="Jarju S."/>
            <person name="Secka A."/>
            <person name="Antonio M."/>
            <person name="Oren A."/>
            <person name="Chaudhuri R.R."/>
            <person name="La Ragione R."/>
            <person name="Hildebrand F."/>
            <person name="Pallen M.J."/>
        </authorList>
    </citation>
    <scope>NUCLEOTIDE SEQUENCE</scope>
    <source>
        <strain evidence="2">ChiSjej5B23-15282</strain>
    </source>
</reference>
<dbReference type="Gene3D" id="3.10.180.10">
    <property type="entry name" value="2,3-Dihydroxybiphenyl 1,2-Dioxygenase, domain 1"/>
    <property type="match status" value="1"/>
</dbReference>
<dbReference type="InterPro" id="IPR029068">
    <property type="entry name" value="Glyas_Bleomycin-R_OHBP_Dase"/>
</dbReference>
<comment type="caution">
    <text evidence="2">The sequence shown here is derived from an EMBL/GenBank/DDBJ whole genome shotgun (WGS) entry which is preliminary data.</text>
</comment>
<dbReference type="InterPro" id="IPR037523">
    <property type="entry name" value="VOC_core"/>
</dbReference>
<dbReference type="Proteomes" id="UP000824243">
    <property type="component" value="Unassembled WGS sequence"/>
</dbReference>
<evidence type="ECO:0000313" key="2">
    <source>
        <dbReference type="EMBL" id="HIX47956.1"/>
    </source>
</evidence>
<sequence length="118" mass="12830">MSQLEELGFVLKHVGINCENEDEACSVAQKFEEIFGFTKKVGNSSVFAGTEVEAMKAPYLGKHGHIAVGTTDVDKAVEYLKSQGVEFNMDSAKVKDGKTTAIYLKDEIGGFAVHLVKK</sequence>
<name>A0A9D1VW35_9FIRM</name>
<evidence type="ECO:0000313" key="3">
    <source>
        <dbReference type="Proteomes" id="UP000824243"/>
    </source>
</evidence>
<dbReference type="InterPro" id="IPR004360">
    <property type="entry name" value="Glyas_Fos-R_dOase_dom"/>
</dbReference>
<organism evidence="2 3">
    <name type="scientific">Candidatus Mediterraneibacter caccavium</name>
    <dbReference type="NCBI Taxonomy" id="2838661"/>
    <lineage>
        <taxon>Bacteria</taxon>
        <taxon>Bacillati</taxon>
        <taxon>Bacillota</taxon>
        <taxon>Clostridia</taxon>
        <taxon>Lachnospirales</taxon>
        <taxon>Lachnospiraceae</taxon>
        <taxon>Mediterraneibacter</taxon>
    </lineage>
</organism>
<accession>A0A9D1VW35</accession>
<gene>
    <name evidence="2" type="ORF">H9981_02905</name>
</gene>
<dbReference type="SUPFAM" id="SSF54593">
    <property type="entry name" value="Glyoxalase/Bleomycin resistance protein/Dihydroxybiphenyl dioxygenase"/>
    <property type="match status" value="1"/>
</dbReference>
<proteinExistence type="predicted"/>
<evidence type="ECO:0000259" key="1">
    <source>
        <dbReference type="PROSITE" id="PS51819"/>
    </source>
</evidence>
<dbReference type="EMBL" id="DXFA01000053">
    <property type="protein sequence ID" value="HIX47956.1"/>
    <property type="molecule type" value="Genomic_DNA"/>
</dbReference>
<dbReference type="Pfam" id="PF00903">
    <property type="entry name" value="Glyoxalase"/>
    <property type="match status" value="1"/>
</dbReference>